<sequence>MSLEAITRKIPQQQRGFEKQRLILTVCEEIILEEDVNSLKMNNVAQRAGISIGSLYQYFPTKSAIVAALAEEVLGAYREVVQKLLDAVTTKKEFAQAIQAIIAKSVTYQKKNPLLVEVALGASADRLTRHLVAEDSKRGAAALAEVAKRVKIKGDDKTLARQSRLFERLIADAVRISASERGKAAKDTLEECATLILKEWGLNRYA</sequence>
<keyword evidence="3" id="KW-0804">Transcription</keyword>
<proteinExistence type="predicted"/>
<comment type="caution">
    <text evidence="6">The sequence shown here is derived from an EMBL/GenBank/DDBJ whole genome shotgun (WGS) entry which is preliminary data.</text>
</comment>
<keyword evidence="1" id="KW-0805">Transcription regulation</keyword>
<dbReference type="PRINTS" id="PR00455">
    <property type="entry name" value="HTHTETR"/>
</dbReference>
<evidence type="ECO:0000256" key="1">
    <source>
        <dbReference type="ARBA" id="ARBA00023015"/>
    </source>
</evidence>
<dbReference type="InterPro" id="IPR009057">
    <property type="entry name" value="Homeodomain-like_sf"/>
</dbReference>
<reference evidence="6 7" key="2">
    <citation type="submission" date="2018-12" db="EMBL/GenBank/DDBJ databases">
        <title>Simiduia agarivorans gen. nov., sp. nov., a marine, agarolytic bacterium isolated from shallow coastal water from Keelung, Taiwan.</title>
        <authorList>
            <person name="Shieh W.Y."/>
        </authorList>
    </citation>
    <scope>NUCLEOTIDE SEQUENCE [LARGE SCALE GENOMIC DNA]</scope>
    <source>
        <strain evidence="6 7">GTF-13</strain>
    </source>
</reference>
<feature type="domain" description="HTH tetR-type" evidence="5">
    <location>
        <begin position="17"/>
        <end position="77"/>
    </location>
</feature>
<dbReference type="PANTHER" id="PTHR30055">
    <property type="entry name" value="HTH-TYPE TRANSCRIPTIONAL REGULATOR RUTR"/>
    <property type="match status" value="1"/>
</dbReference>
<protein>
    <submittedName>
        <fullName evidence="6">TetR/AcrR family transcriptional regulator</fullName>
    </submittedName>
</protein>
<dbReference type="Gene3D" id="1.10.357.10">
    <property type="entry name" value="Tetracycline Repressor, domain 2"/>
    <property type="match status" value="1"/>
</dbReference>
<feature type="DNA-binding region" description="H-T-H motif" evidence="4">
    <location>
        <begin position="40"/>
        <end position="59"/>
    </location>
</feature>
<dbReference type="EMBL" id="QWEZ01000001">
    <property type="protein sequence ID" value="RRJ83682.1"/>
    <property type="molecule type" value="Genomic_DNA"/>
</dbReference>
<dbReference type="RefSeq" id="WP_125013881.1">
    <property type="nucleotide sequence ID" value="NZ_QWEZ01000001.1"/>
</dbReference>
<dbReference type="GO" id="GO:0003700">
    <property type="term" value="F:DNA-binding transcription factor activity"/>
    <property type="evidence" value="ECO:0007669"/>
    <property type="project" value="TreeGrafter"/>
</dbReference>
<dbReference type="AlphaFoldDB" id="A0A3P3VLP6"/>
<organism evidence="6 7">
    <name type="scientific">Aestuariirhabdus litorea</name>
    <dbReference type="NCBI Taxonomy" id="2528527"/>
    <lineage>
        <taxon>Bacteria</taxon>
        <taxon>Pseudomonadati</taxon>
        <taxon>Pseudomonadota</taxon>
        <taxon>Gammaproteobacteria</taxon>
        <taxon>Oceanospirillales</taxon>
        <taxon>Aestuariirhabdaceae</taxon>
        <taxon>Aestuariirhabdus</taxon>
    </lineage>
</organism>
<dbReference type="Pfam" id="PF00440">
    <property type="entry name" value="TetR_N"/>
    <property type="match status" value="1"/>
</dbReference>
<dbReference type="PROSITE" id="PS50977">
    <property type="entry name" value="HTH_TETR_2"/>
    <property type="match status" value="1"/>
</dbReference>
<dbReference type="InterPro" id="IPR001647">
    <property type="entry name" value="HTH_TetR"/>
</dbReference>
<dbReference type="GO" id="GO:0000976">
    <property type="term" value="F:transcription cis-regulatory region binding"/>
    <property type="evidence" value="ECO:0007669"/>
    <property type="project" value="TreeGrafter"/>
</dbReference>
<evidence type="ECO:0000259" key="5">
    <source>
        <dbReference type="PROSITE" id="PS50977"/>
    </source>
</evidence>
<gene>
    <name evidence="6" type="ORF">D0544_00735</name>
</gene>
<evidence type="ECO:0000256" key="4">
    <source>
        <dbReference type="PROSITE-ProRule" id="PRU00335"/>
    </source>
</evidence>
<name>A0A3P3VLP6_9GAMM</name>
<dbReference type="InterPro" id="IPR050109">
    <property type="entry name" value="HTH-type_TetR-like_transc_reg"/>
</dbReference>
<keyword evidence="2 4" id="KW-0238">DNA-binding</keyword>
<keyword evidence="7" id="KW-1185">Reference proteome</keyword>
<evidence type="ECO:0000256" key="2">
    <source>
        <dbReference type="ARBA" id="ARBA00023125"/>
    </source>
</evidence>
<evidence type="ECO:0000313" key="6">
    <source>
        <dbReference type="EMBL" id="RRJ83682.1"/>
    </source>
</evidence>
<accession>A0A3P3VLP6</accession>
<evidence type="ECO:0000256" key="3">
    <source>
        <dbReference type="ARBA" id="ARBA00023163"/>
    </source>
</evidence>
<evidence type="ECO:0000313" key="7">
    <source>
        <dbReference type="Proteomes" id="UP000280792"/>
    </source>
</evidence>
<reference evidence="6 7" key="1">
    <citation type="submission" date="2018-08" db="EMBL/GenBank/DDBJ databases">
        <authorList>
            <person name="Khan S.A."/>
        </authorList>
    </citation>
    <scope>NUCLEOTIDE SEQUENCE [LARGE SCALE GENOMIC DNA]</scope>
    <source>
        <strain evidence="6 7">GTF-13</strain>
    </source>
</reference>
<dbReference type="Proteomes" id="UP000280792">
    <property type="component" value="Unassembled WGS sequence"/>
</dbReference>
<dbReference type="SUPFAM" id="SSF46689">
    <property type="entry name" value="Homeodomain-like"/>
    <property type="match status" value="1"/>
</dbReference>
<dbReference type="PANTHER" id="PTHR30055:SF234">
    <property type="entry name" value="HTH-TYPE TRANSCRIPTIONAL REGULATOR BETI"/>
    <property type="match status" value="1"/>
</dbReference>